<evidence type="ECO:0000313" key="11">
    <source>
        <dbReference type="Proteomes" id="UP001497472"/>
    </source>
</evidence>
<keyword evidence="11" id="KW-1185">Reference proteome</keyword>
<dbReference type="GO" id="GO:0051301">
    <property type="term" value="P:cell division"/>
    <property type="evidence" value="ECO:0007669"/>
    <property type="project" value="UniProtKB-KW"/>
</dbReference>
<feature type="repeat" description="WD" evidence="7">
    <location>
        <begin position="340"/>
        <end position="381"/>
    </location>
</feature>
<feature type="repeat" description="WD" evidence="7">
    <location>
        <begin position="476"/>
        <end position="508"/>
    </location>
</feature>
<keyword evidence="6" id="KW-0131">Cell cycle</keyword>
<feature type="compositionally biased region" description="Polar residues" evidence="8">
    <location>
        <begin position="99"/>
        <end position="114"/>
    </location>
</feature>
<dbReference type="GO" id="GO:0031145">
    <property type="term" value="P:anaphase-promoting complex-dependent catabolic process"/>
    <property type="evidence" value="ECO:0007669"/>
    <property type="project" value="TreeGrafter"/>
</dbReference>
<feature type="region of interest" description="Disordered" evidence="8">
    <location>
        <begin position="62"/>
        <end position="120"/>
    </location>
</feature>
<evidence type="ECO:0000256" key="8">
    <source>
        <dbReference type="SAM" id="MobiDB-lite"/>
    </source>
</evidence>
<dbReference type="GO" id="GO:0010997">
    <property type="term" value="F:anaphase-promoting complex binding"/>
    <property type="evidence" value="ECO:0007669"/>
    <property type="project" value="InterPro"/>
</dbReference>
<dbReference type="CDD" id="cd00200">
    <property type="entry name" value="WD40"/>
    <property type="match status" value="1"/>
</dbReference>
<evidence type="ECO:0000256" key="4">
    <source>
        <dbReference type="ARBA" id="ARBA00022737"/>
    </source>
</evidence>
<evidence type="ECO:0000256" key="7">
    <source>
        <dbReference type="PROSITE-ProRule" id="PRU00221"/>
    </source>
</evidence>
<dbReference type="Proteomes" id="UP001497472">
    <property type="component" value="Unassembled WGS sequence"/>
</dbReference>
<evidence type="ECO:0000259" key="9">
    <source>
        <dbReference type="Pfam" id="PF24807"/>
    </source>
</evidence>
<evidence type="ECO:0000256" key="5">
    <source>
        <dbReference type="ARBA" id="ARBA00022776"/>
    </source>
</evidence>
<dbReference type="InterPro" id="IPR001680">
    <property type="entry name" value="WD40_rpt"/>
</dbReference>
<evidence type="ECO:0000256" key="3">
    <source>
        <dbReference type="ARBA" id="ARBA00022618"/>
    </source>
</evidence>
<keyword evidence="5" id="KW-0498">Mitosis</keyword>
<evidence type="ECO:0000256" key="1">
    <source>
        <dbReference type="ARBA" id="ARBA00006445"/>
    </source>
</evidence>
<dbReference type="PROSITE" id="PS50294">
    <property type="entry name" value="WD_REPEATS_REGION"/>
    <property type="match status" value="2"/>
</dbReference>
<dbReference type="InterPro" id="IPR015943">
    <property type="entry name" value="WD40/YVTN_repeat-like_dom_sf"/>
</dbReference>
<feature type="repeat" description="WD" evidence="7">
    <location>
        <begin position="413"/>
        <end position="432"/>
    </location>
</feature>
<name>A0AAV1K230_9NEOP</name>
<accession>A0AAV1K230</accession>
<evidence type="ECO:0000256" key="6">
    <source>
        <dbReference type="ARBA" id="ARBA00023306"/>
    </source>
</evidence>
<comment type="similarity">
    <text evidence="1">Belongs to the WD repeat CDC20/Fizzy family.</text>
</comment>
<keyword evidence="2 7" id="KW-0853">WD repeat</keyword>
<keyword evidence="4" id="KW-0677">Repeat</keyword>
<dbReference type="InterPro" id="IPR033010">
    <property type="entry name" value="Cdc20/Fizzy"/>
</dbReference>
<dbReference type="GO" id="GO:1990757">
    <property type="term" value="F:ubiquitin ligase activator activity"/>
    <property type="evidence" value="ECO:0007669"/>
    <property type="project" value="TreeGrafter"/>
</dbReference>
<reference evidence="10 11" key="1">
    <citation type="submission" date="2023-11" db="EMBL/GenBank/DDBJ databases">
        <authorList>
            <person name="Okamura Y."/>
        </authorList>
    </citation>
    <scope>NUCLEOTIDE SEQUENCE [LARGE SCALE GENOMIC DNA]</scope>
</reference>
<dbReference type="AlphaFoldDB" id="A0AAV1K230"/>
<organism evidence="10 11">
    <name type="scientific">Leptosia nina</name>
    <dbReference type="NCBI Taxonomy" id="320188"/>
    <lineage>
        <taxon>Eukaryota</taxon>
        <taxon>Metazoa</taxon>
        <taxon>Ecdysozoa</taxon>
        <taxon>Arthropoda</taxon>
        <taxon>Hexapoda</taxon>
        <taxon>Insecta</taxon>
        <taxon>Pterygota</taxon>
        <taxon>Neoptera</taxon>
        <taxon>Endopterygota</taxon>
        <taxon>Lepidoptera</taxon>
        <taxon>Glossata</taxon>
        <taxon>Ditrysia</taxon>
        <taxon>Papilionoidea</taxon>
        <taxon>Pieridae</taxon>
        <taxon>Pierinae</taxon>
        <taxon>Leptosia</taxon>
    </lineage>
</organism>
<proteinExistence type="inferred from homology"/>
<keyword evidence="3" id="KW-0132">Cell division</keyword>
<dbReference type="Gene3D" id="2.130.10.10">
    <property type="entry name" value="YVTN repeat-like/Quinoprotein amine dehydrogenase"/>
    <property type="match status" value="1"/>
</dbReference>
<feature type="compositionally biased region" description="Polar residues" evidence="8">
    <location>
        <begin position="62"/>
        <end position="81"/>
    </location>
</feature>
<gene>
    <name evidence="10" type="ORF">LNINA_LOCUS14021</name>
</gene>
<dbReference type="PANTHER" id="PTHR19918:SF8">
    <property type="entry name" value="FI02843P"/>
    <property type="match status" value="1"/>
</dbReference>
<sequence>MAQFNYLNELNSLATLDGPITRGPLQRWVKKSGSENINPSLSNSLKNVSNANMSGVNQSMQKLSVSNQSCNNSILSTNKTPTRLESRKSKKTPSKNKSPGRSTTPTPNKASKTPNKADRFIPSRCNTNYELCHYMMTREEDKNEEPSATGEAIGKALADIEPGRLLQYTCKAPAAPEGYQNRLRVVYSQAKVPSSVKNSTRYIPHTPDRILDAPDIVDDYYLNIIDWSASNILAVALGNAVYLWNAGTGQIEQLLSLEGSDPVCSVSWVQGGGSHLAVGTTTGTVELWDCEKMKRLRVMDGHTARVGSLSWNLYVISSGSRDGNIVHHDVRQRDHNIATINAHTQEICNLKWSPDGKHLASGGNDNQLNIWPAAQGQHYSQPQFLYSFSNHLAAVKGLAWCPWSNGILASGGGTADRTIRIWNVNTGANLASVDTKSQVCSIVWSTHYKELMSGHGYANNQLVIWKYPTMARVAELTGHVARVLHLSLSPDGTTVLSAGADETLRLWKAFMLDPTKKKESVDARAAKSLLNMNSLIR</sequence>
<dbReference type="GO" id="GO:1905786">
    <property type="term" value="P:positive regulation of anaphase-promoting complex-dependent catabolic process"/>
    <property type="evidence" value="ECO:0007669"/>
    <property type="project" value="TreeGrafter"/>
</dbReference>
<dbReference type="InterPro" id="IPR056150">
    <property type="entry name" value="WD40_CDC20-Fz"/>
</dbReference>
<comment type="caution">
    <text evidence="10">The sequence shown here is derived from an EMBL/GenBank/DDBJ whole genome shotgun (WGS) entry which is preliminary data.</text>
</comment>
<evidence type="ECO:0000313" key="10">
    <source>
        <dbReference type="EMBL" id="CAK1555185.1"/>
    </source>
</evidence>
<dbReference type="SUPFAM" id="SSF50978">
    <property type="entry name" value="WD40 repeat-like"/>
    <property type="match status" value="1"/>
</dbReference>
<dbReference type="Pfam" id="PF24807">
    <property type="entry name" value="WD40_CDC20-Fz"/>
    <property type="match status" value="1"/>
</dbReference>
<dbReference type="EMBL" id="CAVLEF010000280">
    <property type="protein sequence ID" value="CAK1555185.1"/>
    <property type="molecule type" value="Genomic_DNA"/>
</dbReference>
<dbReference type="InterPro" id="IPR036322">
    <property type="entry name" value="WD40_repeat_dom_sf"/>
</dbReference>
<evidence type="ECO:0000256" key="2">
    <source>
        <dbReference type="ARBA" id="ARBA00022574"/>
    </source>
</evidence>
<dbReference type="SMART" id="SM00320">
    <property type="entry name" value="WD40"/>
    <property type="match status" value="6"/>
</dbReference>
<dbReference type="PROSITE" id="PS50082">
    <property type="entry name" value="WD_REPEATS_2"/>
    <property type="match status" value="3"/>
</dbReference>
<dbReference type="GO" id="GO:0005680">
    <property type="term" value="C:anaphase-promoting complex"/>
    <property type="evidence" value="ECO:0007669"/>
    <property type="project" value="TreeGrafter"/>
</dbReference>
<protein>
    <recommendedName>
        <fullName evidence="9">CDC20/Fizzy WD40 domain-containing protein</fullName>
    </recommendedName>
</protein>
<feature type="domain" description="CDC20/Fizzy WD40" evidence="9">
    <location>
        <begin position="211"/>
        <end position="507"/>
    </location>
</feature>
<dbReference type="PANTHER" id="PTHR19918">
    <property type="entry name" value="CELL DIVISION CYCLE 20 CDC20 FIZZY -RELATED"/>
    <property type="match status" value="1"/>
</dbReference>